<feature type="coiled-coil region" evidence="3">
    <location>
        <begin position="11"/>
        <end position="41"/>
    </location>
</feature>
<evidence type="ECO:0000256" key="4">
    <source>
        <dbReference type="SAM" id="MobiDB-lite"/>
    </source>
</evidence>
<gene>
    <name evidence="7" type="primary">LOC100206114</name>
</gene>
<keyword evidence="2" id="KW-1133">Transmembrane helix</keyword>
<protein>
    <recommendedName>
        <fullName evidence="2">Endoplasmic reticulum junction formation protein lunapark</fullName>
    </recommendedName>
</protein>
<keyword evidence="2" id="KW-0812">Transmembrane</keyword>
<dbReference type="InterPro" id="IPR019273">
    <property type="entry name" value="Lunapark_Znf"/>
</dbReference>
<keyword evidence="2" id="KW-0472">Membrane</keyword>
<evidence type="ECO:0000256" key="3">
    <source>
        <dbReference type="SAM" id="Coils"/>
    </source>
</evidence>
<evidence type="ECO:0000256" key="1">
    <source>
        <dbReference type="ARBA" id="ARBA00009940"/>
    </source>
</evidence>
<dbReference type="PANTHER" id="PTHR22166:SF12">
    <property type="entry name" value="ENDOPLASMIC RETICULUM JUNCTION FORMATION PROTEIN LUNAPARK"/>
    <property type="match status" value="1"/>
</dbReference>
<feature type="transmembrane region" description="Helical" evidence="2">
    <location>
        <begin position="70"/>
        <end position="90"/>
    </location>
</feature>
<comment type="similarity">
    <text evidence="1 2">Belongs to the lunapark family.</text>
</comment>
<dbReference type="Proteomes" id="UP001652625">
    <property type="component" value="Chromosome 11"/>
</dbReference>
<dbReference type="RefSeq" id="XP_065665818.1">
    <property type="nucleotide sequence ID" value="XM_065809746.1"/>
</dbReference>
<keyword evidence="2" id="KW-0479">Metal-binding</keyword>
<evidence type="ECO:0000259" key="5">
    <source>
        <dbReference type="Pfam" id="PF10058"/>
    </source>
</evidence>
<feature type="transmembrane region" description="Helical" evidence="2">
    <location>
        <begin position="42"/>
        <end position="64"/>
    </location>
</feature>
<feature type="compositionally biased region" description="Basic and acidic residues" evidence="4">
    <location>
        <begin position="345"/>
        <end position="355"/>
    </location>
</feature>
<comment type="domain">
    <text evidence="2">The C4-type zinc finger motif is necessary both for its ER three-way tubular junction localization and formation.</text>
</comment>
<accession>A0ABM4CV39</accession>
<evidence type="ECO:0000313" key="6">
    <source>
        <dbReference type="Proteomes" id="UP001652625"/>
    </source>
</evidence>
<evidence type="ECO:0000313" key="7">
    <source>
        <dbReference type="RefSeq" id="XP_065665818.1"/>
    </source>
</evidence>
<evidence type="ECO:0000256" key="2">
    <source>
        <dbReference type="RuleBase" id="RU367073"/>
    </source>
</evidence>
<keyword evidence="2" id="KW-0256">Endoplasmic reticulum</keyword>
<feature type="compositionally biased region" description="Basic and acidic residues" evidence="4">
    <location>
        <begin position="303"/>
        <end position="317"/>
    </location>
</feature>
<dbReference type="GeneID" id="100206114"/>
<keyword evidence="2" id="KW-0863">Zinc-finger</keyword>
<comment type="function">
    <text evidence="2">Plays a role in determining ER morphology.</text>
</comment>
<dbReference type="PANTHER" id="PTHR22166">
    <property type="entry name" value="ENDOPLASMIC RETICULUM JUNCTION FORMATION PROTEIN LUNAPARK"/>
    <property type="match status" value="1"/>
</dbReference>
<dbReference type="InterPro" id="IPR040115">
    <property type="entry name" value="Lnp"/>
</dbReference>
<reference evidence="7" key="1">
    <citation type="submission" date="2025-08" db="UniProtKB">
        <authorList>
            <consortium name="RefSeq"/>
        </authorList>
    </citation>
    <scope>IDENTIFICATION</scope>
</reference>
<keyword evidence="6" id="KW-1185">Reference proteome</keyword>
<keyword evidence="3" id="KW-0175">Coiled coil</keyword>
<feature type="domain" description="Lunapark zinc ribbon" evidence="5">
    <location>
        <begin position="237"/>
        <end position="286"/>
    </location>
</feature>
<proteinExistence type="inferred from homology"/>
<comment type="subcellular location">
    <subcellularLocation>
        <location evidence="2">Endoplasmic reticulum membrane</location>
        <topology evidence="2">Multi-pass membrane protein</topology>
    </subcellularLocation>
</comment>
<organism evidence="6 7">
    <name type="scientific">Hydra vulgaris</name>
    <name type="common">Hydra</name>
    <name type="synonym">Hydra attenuata</name>
    <dbReference type="NCBI Taxonomy" id="6087"/>
    <lineage>
        <taxon>Eukaryota</taxon>
        <taxon>Metazoa</taxon>
        <taxon>Cnidaria</taxon>
        <taxon>Hydrozoa</taxon>
        <taxon>Hydroidolina</taxon>
        <taxon>Anthoathecata</taxon>
        <taxon>Aplanulata</taxon>
        <taxon>Hydridae</taxon>
        <taxon>Hydra</taxon>
    </lineage>
</organism>
<sequence length="355" mass="40736">MGSIISKFQKKKSTQERLEIMEKEIDKLEENQNRNRDLQKSIVLSFLIFSVILYVLAAVIFYLWYLPKKWLQRLLYLLPFIGFPVLIFFLKKLLHFIFVTRIAKNARTLDNLKKKKKRILENVMETETYKVAKDILQRFDPKRKLVEQDFSITENKTPSKDSDNKMLTTTITTNQVTPVLRNKPPQVTSNNIVNSRNGPQLVSPGQQGPTPNKFLGQQGPSPYKIAAPILPQNRSAFDKIAEYFVGDGPSNRYALICKQCFSHNGMALAEEFEFISYKCCYCNTFNQARKQRSHAPKLSQQSHDSDQSDSDHSKADGLNKNGIEGRNVKNIEPTEADEAIITATDDEHQDSKKIK</sequence>
<keyword evidence="2" id="KW-0862">Zinc</keyword>
<name>A0ABM4CV39_HYDVU</name>
<dbReference type="Pfam" id="PF10058">
    <property type="entry name" value="Zn_ribbon_10"/>
    <property type="match status" value="1"/>
</dbReference>
<feature type="region of interest" description="Disordered" evidence="4">
    <location>
        <begin position="293"/>
        <end position="355"/>
    </location>
</feature>